<feature type="compositionally biased region" description="Polar residues" evidence="5">
    <location>
        <begin position="208"/>
        <end position="223"/>
    </location>
</feature>
<dbReference type="Pfam" id="PF13445">
    <property type="entry name" value="zf-RING_UBOX"/>
    <property type="match status" value="1"/>
</dbReference>
<reference evidence="7" key="1">
    <citation type="submission" date="2020-11" db="EMBL/GenBank/DDBJ databases">
        <authorList>
            <consortium name="DOE Joint Genome Institute"/>
            <person name="Ahrendt S."/>
            <person name="Riley R."/>
            <person name="Andreopoulos W."/>
            <person name="LaButti K."/>
            <person name="Pangilinan J."/>
            <person name="Ruiz-duenas F.J."/>
            <person name="Barrasa J.M."/>
            <person name="Sanchez-Garcia M."/>
            <person name="Camarero S."/>
            <person name="Miyauchi S."/>
            <person name="Serrano A."/>
            <person name="Linde D."/>
            <person name="Babiker R."/>
            <person name="Drula E."/>
            <person name="Ayuso-Fernandez I."/>
            <person name="Pacheco R."/>
            <person name="Padilla G."/>
            <person name="Ferreira P."/>
            <person name="Barriuso J."/>
            <person name="Kellner H."/>
            <person name="Castanera R."/>
            <person name="Alfaro M."/>
            <person name="Ramirez L."/>
            <person name="Pisabarro A.G."/>
            <person name="Kuo A."/>
            <person name="Tritt A."/>
            <person name="Lipzen A."/>
            <person name="He G."/>
            <person name="Yan M."/>
            <person name="Ng V."/>
            <person name="Cullen D."/>
            <person name="Martin F."/>
            <person name="Rosso M.-N."/>
            <person name="Henrissat B."/>
            <person name="Hibbett D."/>
            <person name="Martinez A.T."/>
            <person name="Grigoriev I.V."/>
        </authorList>
    </citation>
    <scope>NUCLEOTIDE SEQUENCE</scope>
    <source>
        <strain evidence="7">AH 44721</strain>
    </source>
</reference>
<evidence type="ECO:0000256" key="4">
    <source>
        <dbReference type="PROSITE-ProRule" id="PRU00175"/>
    </source>
</evidence>
<dbReference type="InterPro" id="IPR001841">
    <property type="entry name" value="Znf_RING"/>
</dbReference>
<keyword evidence="1" id="KW-0479">Metal-binding</keyword>
<proteinExistence type="predicted"/>
<dbReference type="SUPFAM" id="SSF57850">
    <property type="entry name" value="RING/U-box"/>
    <property type="match status" value="1"/>
</dbReference>
<evidence type="ECO:0000256" key="1">
    <source>
        <dbReference type="ARBA" id="ARBA00022723"/>
    </source>
</evidence>
<dbReference type="InterPro" id="IPR013083">
    <property type="entry name" value="Znf_RING/FYVE/PHD"/>
</dbReference>
<sequence length="270" mass="29520">MDPTAAAAYELVQDALLTPHSRINLVLSSLPTLHKNDVDLEEQCPICLMPFASIFAEQDEQAQQILPLSGLTRLGCGHVFCRRDLTEWVRSLHGNCPTCRYTFLNIRAQSDSDDESSDGGEYIPNPEELDDDDEDAFLDSIDSFTEADTDAEDFPVHGMDLDVDGMWAAEETSSTANRDAEMRDEDISEAEVEEDGSSEWGLTDGESESMSSSNGDFSMTAEQDPTDNIAVGSGADINVSVQEDEVDANAAEERGRLVPHDISSDSQDPK</sequence>
<evidence type="ECO:0000259" key="6">
    <source>
        <dbReference type="PROSITE" id="PS50089"/>
    </source>
</evidence>
<dbReference type="SMART" id="SM00184">
    <property type="entry name" value="RING"/>
    <property type="match status" value="1"/>
</dbReference>
<gene>
    <name evidence="7" type="ORF">CPB84DRAFT_1757734</name>
</gene>
<dbReference type="OrthoDB" id="8062037at2759"/>
<name>A0A9P5P2X0_GYMJU</name>
<evidence type="ECO:0000313" key="7">
    <source>
        <dbReference type="EMBL" id="KAF8913855.1"/>
    </source>
</evidence>
<accession>A0A9P5P2X0</accession>
<dbReference type="PROSITE" id="PS50089">
    <property type="entry name" value="ZF_RING_2"/>
    <property type="match status" value="1"/>
</dbReference>
<feature type="region of interest" description="Disordered" evidence="5">
    <location>
        <begin position="110"/>
        <end position="133"/>
    </location>
</feature>
<dbReference type="GO" id="GO:0008270">
    <property type="term" value="F:zinc ion binding"/>
    <property type="evidence" value="ECO:0007669"/>
    <property type="project" value="UniProtKB-KW"/>
</dbReference>
<feature type="domain" description="RING-type" evidence="6">
    <location>
        <begin position="44"/>
        <end position="100"/>
    </location>
</feature>
<dbReference type="EMBL" id="JADNYJ010000001">
    <property type="protein sequence ID" value="KAF8913855.1"/>
    <property type="molecule type" value="Genomic_DNA"/>
</dbReference>
<protein>
    <recommendedName>
        <fullName evidence="6">RING-type domain-containing protein</fullName>
    </recommendedName>
</protein>
<keyword evidence="2 4" id="KW-0863">Zinc-finger</keyword>
<dbReference type="InterPro" id="IPR027370">
    <property type="entry name" value="Znf-RING_euk"/>
</dbReference>
<feature type="compositionally biased region" description="Acidic residues" evidence="5">
    <location>
        <begin position="182"/>
        <end position="197"/>
    </location>
</feature>
<dbReference type="AlphaFoldDB" id="A0A9P5P2X0"/>
<organism evidence="7 8">
    <name type="scientific">Gymnopilus junonius</name>
    <name type="common">Spectacular rustgill mushroom</name>
    <name type="synonym">Gymnopilus spectabilis subsp. junonius</name>
    <dbReference type="NCBI Taxonomy" id="109634"/>
    <lineage>
        <taxon>Eukaryota</taxon>
        <taxon>Fungi</taxon>
        <taxon>Dikarya</taxon>
        <taxon>Basidiomycota</taxon>
        <taxon>Agaricomycotina</taxon>
        <taxon>Agaricomycetes</taxon>
        <taxon>Agaricomycetidae</taxon>
        <taxon>Agaricales</taxon>
        <taxon>Agaricineae</taxon>
        <taxon>Hymenogastraceae</taxon>
        <taxon>Gymnopilus</taxon>
    </lineage>
</organism>
<evidence type="ECO:0000256" key="3">
    <source>
        <dbReference type="ARBA" id="ARBA00022833"/>
    </source>
</evidence>
<dbReference type="Proteomes" id="UP000724874">
    <property type="component" value="Unassembled WGS sequence"/>
</dbReference>
<keyword evidence="8" id="KW-1185">Reference proteome</keyword>
<feature type="compositionally biased region" description="Basic and acidic residues" evidence="5">
    <location>
        <begin position="251"/>
        <end position="270"/>
    </location>
</feature>
<keyword evidence="3" id="KW-0862">Zinc</keyword>
<feature type="region of interest" description="Disordered" evidence="5">
    <location>
        <begin position="171"/>
        <end position="270"/>
    </location>
</feature>
<dbReference type="Gene3D" id="3.30.40.10">
    <property type="entry name" value="Zinc/RING finger domain, C3HC4 (zinc finger)"/>
    <property type="match status" value="1"/>
</dbReference>
<evidence type="ECO:0000313" key="8">
    <source>
        <dbReference type="Proteomes" id="UP000724874"/>
    </source>
</evidence>
<evidence type="ECO:0000256" key="2">
    <source>
        <dbReference type="ARBA" id="ARBA00022771"/>
    </source>
</evidence>
<comment type="caution">
    <text evidence="7">The sequence shown here is derived from an EMBL/GenBank/DDBJ whole genome shotgun (WGS) entry which is preliminary data.</text>
</comment>
<evidence type="ECO:0000256" key="5">
    <source>
        <dbReference type="SAM" id="MobiDB-lite"/>
    </source>
</evidence>